<dbReference type="InterPro" id="IPR044669">
    <property type="entry name" value="YneE/VCCN1/2-like"/>
</dbReference>
<keyword evidence="3" id="KW-1003">Cell membrane</keyword>
<name>A0A7X0UAY7_9BURK</name>
<keyword evidence="11" id="KW-1185">Reference proteome</keyword>
<proteinExistence type="inferred from homology"/>
<keyword evidence="5 9" id="KW-1133">Transmembrane helix</keyword>
<evidence type="ECO:0000256" key="5">
    <source>
        <dbReference type="ARBA" id="ARBA00022989"/>
    </source>
</evidence>
<accession>A0A7X0UAY7</accession>
<sequence>MNVGRGYRLSEFMVWTRREIYVLVALGLVPVCLYQLAHWRWLSVPWTVVALIGTATAFIVSFKNTQTHGRTVEAQQVWTGILNASRAWGLVSRDYVKSEAATRELVHRHLAWVTALRYQMRRHRAWESTNRRTNAEYQRRYCVPEQETALEVELARFLDADELRAVLASRNKATALLAQQSRTILKLFQTGEIPINFFIEMEKVLKELLDHQGRSERIKNFPYPRQYAIINTFFIRFFCVLLPFGLLKEFDALNALASGWMQGHMVWLVVPFSVAVSWMYTTLEQVGASTENPFEGGANDVPIAQINRMVEIELRELLGDADLPPLLRPRNNIIL</sequence>
<reference evidence="10 11" key="1">
    <citation type="submission" date="2020-08" db="EMBL/GenBank/DDBJ databases">
        <title>Functional genomics of gut bacteria from endangered species of beetles.</title>
        <authorList>
            <person name="Carlos-Shanley C."/>
        </authorList>
    </citation>
    <scope>NUCLEOTIDE SEQUENCE [LARGE SCALE GENOMIC DNA]</scope>
    <source>
        <strain evidence="10 11">S00198</strain>
    </source>
</reference>
<evidence type="ECO:0000256" key="4">
    <source>
        <dbReference type="ARBA" id="ARBA00022692"/>
    </source>
</evidence>
<dbReference type="Pfam" id="PF25539">
    <property type="entry name" value="Bestrophin_2"/>
    <property type="match status" value="1"/>
</dbReference>
<evidence type="ECO:0000256" key="7">
    <source>
        <dbReference type="ARBA" id="ARBA00023136"/>
    </source>
</evidence>
<dbReference type="PANTHER" id="PTHR33281">
    <property type="entry name" value="UPF0187 PROTEIN YNEE"/>
    <property type="match status" value="1"/>
</dbReference>
<gene>
    <name evidence="10" type="ORF">HNP48_004460</name>
</gene>
<dbReference type="Proteomes" id="UP000575083">
    <property type="component" value="Unassembled WGS sequence"/>
</dbReference>
<keyword evidence="6" id="KW-0406">Ion transport</keyword>
<keyword evidence="4 9" id="KW-0812">Transmembrane</keyword>
<keyword evidence="2" id="KW-0813">Transport</keyword>
<evidence type="ECO:0000313" key="11">
    <source>
        <dbReference type="Proteomes" id="UP000575083"/>
    </source>
</evidence>
<comment type="subcellular location">
    <subcellularLocation>
        <location evidence="1">Cell membrane</location>
        <topology evidence="1">Multi-pass membrane protein</topology>
    </subcellularLocation>
</comment>
<protein>
    <submittedName>
        <fullName evidence="10">Putative membrane protein</fullName>
    </submittedName>
</protein>
<dbReference type="AlphaFoldDB" id="A0A7X0UAY7"/>
<evidence type="ECO:0000256" key="6">
    <source>
        <dbReference type="ARBA" id="ARBA00023065"/>
    </source>
</evidence>
<evidence type="ECO:0000256" key="9">
    <source>
        <dbReference type="SAM" id="Phobius"/>
    </source>
</evidence>
<comment type="similarity">
    <text evidence="8">Belongs to the anion channel-forming bestrophin (TC 1.A.46) family.</text>
</comment>
<evidence type="ECO:0000256" key="3">
    <source>
        <dbReference type="ARBA" id="ARBA00022475"/>
    </source>
</evidence>
<feature type="transmembrane region" description="Helical" evidence="9">
    <location>
        <begin position="20"/>
        <end position="37"/>
    </location>
</feature>
<evidence type="ECO:0000313" key="10">
    <source>
        <dbReference type="EMBL" id="MBB6561766.1"/>
    </source>
</evidence>
<evidence type="ECO:0000256" key="8">
    <source>
        <dbReference type="ARBA" id="ARBA00034708"/>
    </source>
</evidence>
<dbReference type="RefSeq" id="WP_184861111.1">
    <property type="nucleotide sequence ID" value="NZ_JACHLK010000009.1"/>
</dbReference>
<comment type="caution">
    <text evidence="10">The sequence shown here is derived from an EMBL/GenBank/DDBJ whole genome shotgun (WGS) entry which is preliminary data.</text>
</comment>
<dbReference type="EMBL" id="JACHLK010000009">
    <property type="protein sequence ID" value="MBB6561766.1"/>
    <property type="molecule type" value="Genomic_DNA"/>
</dbReference>
<keyword evidence="7 9" id="KW-0472">Membrane</keyword>
<feature type="transmembrane region" description="Helical" evidence="9">
    <location>
        <begin position="43"/>
        <end position="62"/>
    </location>
</feature>
<evidence type="ECO:0000256" key="2">
    <source>
        <dbReference type="ARBA" id="ARBA00022448"/>
    </source>
</evidence>
<dbReference type="GO" id="GO:0005254">
    <property type="term" value="F:chloride channel activity"/>
    <property type="evidence" value="ECO:0007669"/>
    <property type="project" value="InterPro"/>
</dbReference>
<evidence type="ECO:0000256" key="1">
    <source>
        <dbReference type="ARBA" id="ARBA00004651"/>
    </source>
</evidence>
<feature type="transmembrane region" description="Helical" evidence="9">
    <location>
        <begin position="227"/>
        <end position="247"/>
    </location>
</feature>
<feature type="transmembrane region" description="Helical" evidence="9">
    <location>
        <begin position="259"/>
        <end position="280"/>
    </location>
</feature>
<dbReference type="GO" id="GO:0005886">
    <property type="term" value="C:plasma membrane"/>
    <property type="evidence" value="ECO:0007669"/>
    <property type="project" value="UniProtKB-SubCell"/>
</dbReference>
<dbReference type="PANTHER" id="PTHR33281:SF19">
    <property type="entry name" value="VOLTAGE-DEPENDENT ANION CHANNEL-FORMING PROTEIN YNEE"/>
    <property type="match status" value="1"/>
</dbReference>
<organism evidence="10 11">
    <name type="scientific">Acidovorax soli</name>
    <dbReference type="NCBI Taxonomy" id="592050"/>
    <lineage>
        <taxon>Bacteria</taxon>
        <taxon>Pseudomonadati</taxon>
        <taxon>Pseudomonadota</taxon>
        <taxon>Betaproteobacteria</taxon>
        <taxon>Burkholderiales</taxon>
        <taxon>Comamonadaceae</taxon>
        <taxon>Acidovorax</taxon>
    </lineage>
</organism>